<feature type="domain" description="NAD(P)-binding" evidence="21">
    <location>
        <begin position="155"/>
        <end position="449"/>
    </location>
</feature>
<dbReference type="GO" id="GO:0042732">
    <property type="term" value="P:D-xylose metabolic process"/>
    <property type="evidence" value="ECO:0007669"/>
    <property type="project" value="InterPro"/>
</dbReference>
<keyword evidence="10 18" id="KW-1133">Transmembrane helix</keyword>
<reference evidence="22" key="2">
    <citation type="submission" date="2025-08" db="UniProtKB">
        <authorList>
            <consortium name="Ensembl"/>
        </authorList>
    </citation>
    <scope>IDENTIFICATION</scope>
</reference>
<keyword evidence="14" id="KW-0325">Glycoprotein</keyword>
<dbReference type="FunFam" id="3.40.50.720:FF:000065">
    <property type="entry name" value="UDP-glucuronic acid decarboxylase 1"/>
    <property type="match status" value="1"/>
</dbReference>
<keyword evidence="9" id="KW-0735">Signal-anchor</keyword>
<gene>
    <name evidence="22" type="primary">UXS1</name>
</gene>
<evidence type="ECO:0000256" key="6">
    <source>
        <dbReference type="ARBA" id="ARBA00018816"/>
    </source>
</evidence>
<comment type="cofactor">
    <cofactor evidence="1">
        <name>NAD(+)</name>
        <dbReference type="ChEBI" id="CHEBI:57540"/>
    </cofactor>
</comment>
<comment type="subcellular location">
    <subcellularLocation>
        <location evidence="2">Golgi apparatus</location>
        <location evidence="2">Golgi stack membrane</location>
        <topology evidence="2">Single-pass type II membrane protein</topology>
    </subcellularLocation>
</comment>
<dbReference type="KEGG" id="pmua:114596420"/>
<comment type="catalytic activity">
    <reaction evidence="17">
        <text>UDP-alpha-D-glucuronate + H(+) = UDP-alpha-D-xylose + CO2</text>
        <dbReference type="Rhea" id="RHEA:23916"/>
        <dbReference type="ChEBI" id="CHEBI:15378"/>
        <dbReference type="ChEBI" id="CHEBI:16526"/>
        <dbReference type="ChEBI" id="CHEBI:57632"/>
        <dbReference type="ChEBI" id="CHEBI:58052"/>
        <dbReference type="EC" id="4.1.1.35"/>
    </reaction>
    <physiologicalReaction direction="left-to-right" evidence="17">
        <dbReference type="Rhea" id="RHEA:23917"/>
    </physiologicalReaction>
</comment>
<reference evidence="22 23" key="1">
    <citation type="journal article" date="2019" name="Proc. Natl. Acad. Sci. U.S.A.">
        <title>Regulatory changes in pterin and carotenoid genes underlie balanced color polymorphisms in the wall lizard.</title>
        <authorList>
            <person name="Andrade P."/>
            <person name="Pinho C."/>
            <person name="Perez I de Lanuza G."/>
            <person name="Afonso S."/>
            <person name="Brejcha J."/>
            <person name="Rubin C.J."/>
            <person name="Wallerman O."/>
            <person name="Pereira P."/>
            <person name="Sabatino S.J."/>
            <person name="Bellati A."/>
            <person name="Pellitteri-Rosa D."/>
            <person name="Bosakova Z."/>
            <person name="Bunikis I."/>
            <person name="Carretero M.A."/>
            <person name="Feiner N."/>
            <person name="Marsik P."/>
            <person name="Pauperio F."/>
            <person name="Salvi D."/>
            <person name="Soler L."/>
            <person name="While G.M."/>
            <person name="Uller T."/>
            <person name="Font E."/>
            <person name="Andersson L."/>
            <person name="Carneiro M."/>
        </authorList>
    </citation>
    <scope>NUCLEOTIDE SEQUENCE</scope>
</reference>
<accession>A0A670J2U0</accession>
<dbReference type="InterPro" id="IPR016040">
    <property type="entry name" value="NAD(P)-bd_dom"/>
</dbReference>
<dbReference type="InterPro" id="IPR044516">
    <property type="entry name" value="UXS-like"/>
</dbReference>
<keyword evidence="11" id="KW-0520">NAD</keyword>
<dbReference type="CDD" id="cd05230">
    <property type="entry name" value="UGD_SDR_e"/>
    <property type="match status" value="1"/>
</dbReference>
<dbReference type="PANTHER" id="PTHR43078">
    <property type="entry name" value="UDP-GLUCURONIC ACID DECARBOXYLASE-RELATED"/>
    <property type="match status" value="1"/>
</dbReference>
<evidence type="ECO:0000256" key="12">
    <source>
        <dbReference type="ARBA" id="ARBA00023034"/>
    </source>
</evidence>
<evidence type="ECO:0000256" key="5">
    <source>
        <dbReference type="ARBA" id="ARBA00012290"/>
    </source>
</evidence>
<keyword evidence="7 18" id="KW-0812">Transmembrane</keyword>
<protein>
    <recommendedName>
        <fullName evidence="6">UDP-glucuronic acid decarboxylase 1</fullName>
        <ecNumber evidence="5">4.1.1.35</ecNumber>
    </recommendedName>
    <alternativeName>
        <fullName evidence="16">UDP-glucuronate decarboxylase 1</fullName>
    </alternativeName>
</protein>
<dbReference type="GO" id="GO:0033320">
    <property type="term" value="P:UDP-D-xylose biosynthetic process"/>
    <property type="evidence" value="ECO:0007669"/>
    <property type="project" value="UniProtKB-UniPathway"/>
</dbReference>
<proteinExistence type="inferred from homology"/>
<dbReference type="PANTHER" id="PTHR43078:SF6">
    <property type="entry name" value="UDP-GLUCURONIC ACID DECARBOXYLASE 1"/>
    <property type="match status" value="1"/>
</dbReference>
<sequence>MRVAVAAGNWLSSVVSGCLLLLVARRSGDAGVVVLAYPWRRLSSVRCAPGLPVPPPPAPPGMLSKGALQRVLSAVNRRRRMKLLMGLALVAYVASVWGNVLNMRSIQDNSDQKVENKIEEVVAPLREKIRELEKSFTQKYPPVKFLSEKDRKRILITGGAGFVGSHLTDKLMMDGHEVTVVDNFFTGRKRNVEHWIGHENFELINHDVVEPLYIEVDQIYHLASPASPPNYMYNPIKTLKTNTIGTLNMLGLAKRVGARLLLASTSEVYGDPEVHPQNEDYWGHVNPIGPRACYDEGKRVAETMCYAYMKQEGVEVRVARIFNTFGPRMHMNDGRVVSNFILQALQGEPLTVYGPGTQTRAFQYVSDLVNGLVALMNSNVSSPVNLGNPEEHSILEFAQLIKKLVGSGSEIQFLSEAQDDPQKRKPDIRKAKLLLGWEPVVPLEEGLNKAIHYFRKELEYQANNQYIPKPKPARIKKGRTRHN</sequence>
<evidence type="ECO:0000256" key="8">
    <source>
        <dbReference type="ARBA" id="ARBA00022793"/>
    </source>
</evidence>
<evidence type="ECO:0000256" key="19">
    <source>
        <dbReference type="SAM" id="SignalP"/>
    </source>
</evidence>
<keyword evidence="13 18" id="KW-0472">Membrane</keyword>
<evidence type="ECO:0000256" key="11">
    <source>
        <dbReference type="ARBA" id="ARBA00023027"/>
    </source>
</evidence>
<dbReference type="GeneID" id="114596420"/>
<dbReference type="GO" id="GO:0070403">
    <property type="term" value="F:NAD+ binding"/>
    <property type="evidence" value="ECO:0007669"/>
    <property type="project" value="Ensembl"/>
</dbReference>
<evidence type="ECO:0000256" key="13">
    <source>
        <dbReference type="ARBA" id="ARBA00023136"/>
    </source>
</evidence>
<dbReference type="Ensembl" id="ENSPMRT00000018997.1">
    <property type="protein sequence ID" value="ENSPMRP00000017849.1"/>
    <property type="gene ID" value="ENSPMRG00000011780.1"/>
</dbReference>
<dbReference type="SUPFAM" id="SSF51735">
    <property type="entry name" value="NAD(P)-binding Rossmann-fold domains"/>
    <property type="match status" value="1"/>
</dbReference>
<evidence type="ECO:0000256" key="7">
    <source>
        <dbReference type="ARBA" id="ARBA00022692"/>
    </source>
</evidence>
<evidence type="ECO:0000256" key="14">
    <source>
        <dbReference type="ARBA" id="ARBA00023180"/>
    </source>
</evidence>
<evidence type="ECO:0000256" key="17">
    <source>
        <dbReference type="ARBA" id="ARBA00049410"/>
    </source>
</evidence>
<feature type="signal peptide" evidence="19">
    <location>
        <begin position="1"/>
        <end position="30"/>
    </location>
</feature>
<evidence type="ECO:0000256" key="15">
    <source>
        <dbReference type="ARBA" id="ARBA00023239"/>
    </source>
</evidence>
<dbReference type="CTD" id="80146"/>
<dbReference type="GeneTree" id="ENSGT00940000157868"/>
<keyword evidence="12" id="KW-0333">Golgi apparatus</keyword>
<evidence type="ECO:0000313" key="22">
    <source>
        <dbReference type="Ensembl" id="ENSPMRP00000017849.1"/>
    </source>
</evidence>
<evidence type="ECO:0000259" key="21">
    <source>
        <dbReference type="Pfam" id="PF16363"/>
    </source>
</evidence>
<dbReference type="RefSeq" id="XP_028583803.1">
    <property type="nucleotide sequence ID" value="XM_028727970.1"/>
</dbReference>
<dbReference type="GO" id="GO:0042803">
    <property type="term" value="F:protein homodimerization activity"/>
    <property type="evidence" value="ECO:0007669"/>
    <property type="project" value="Ensembl"/>
</dbReference>
<organism evidence="22 23">
    <name type="scientific">Podarcis muralis</name>
    <name type="common">Wall lizard</name>
    <name type="synonym">Lacerta muralis</name>
    <dbReference type="NCBI Taxonomy" id="64176"/>
    <lineage>
        <taxon>Eukaryota</taxon>
        <taxon>Metazoa</taxon>
        <taxon>Chordata</taxon>
        <taxon>Craniata</taxon>
        <taxon>Vertebrata</taxon>
        <taxon>Euteleostomi</taxon>
        <taxon>Lepidosauria</taxon>
        <taxon>Squamata</taxon>
        <taxon>Bifurcata</taxon>
        <taxon>Unidentata</taxon>
        <taxon>Episquamata</taxon>
        <taxon>Laterata</taxon>
        <taxon>Lacertibaenia</taxon>
        <taxon>Lacertidae</taxon>
        <taxon>Podarcis</taxon>
    </lineage>
</organism>
<evidence type="ECO:0000313" key="23">
    <source>
        <dbReference type="Proteomes" id="UP000472272"/>
    </source>
</evidence>
<evidence type="ECO:0000259" key="20">
    <source>
        <dbReference type="Pfam" id="PF11803"/>
    </source>
</evidence>
<keyword evidence="23" id="KW-1185">Reference proteome</keyword>
<feature type="chain" id="PRO_5025529102" description="UDP-glucuronic acid decarboxylase 1" evidence="19">
    <location>
        <begin position="31"/>
        <end position="483"/>
    </location>
</feature>
<dbReference type="AlphaFoldDB" id="A0A670J2U0"/>
<dbReference type="UniPathway" id="UPA00796">
    <property type="reaction ID" value="UER00771"/>
</dbReference>
<dbReference type="Proteomes" id="UP000472272">
    <property type="component" value="Chromosome 4"/>
</dbReference>
<dbReference type="Pfam" id="PF11803">
    <property type="entry name" value="UXS1_N"/>
    <property type="match status" value="1"/>
</dbReference>
<evidence type="ECO:0000256" key="2">
    <source>
        <dbReference type="ARBA" id="ARBA00004447"/>
    </source>
</evidence>
<evidence type="ECO:0000256" key="18">
    <source>
        <dbReference type="SAM" id="Phobius"/>
    </source>
</evidence>
<dbReference type="Gene3D" id="3.40.50.720">
    <property type="entry name" value="NAD(P)-binding Rossmann-like Domain"/>
    <property type="match status" value="2"/>
</dbReference>
<dbReference type="GO" id="GO:0032580">
    <property type="term" value="C:Golgi cisterna membrane"/>
    <property type="evidence" value="ECO:0007669"/>
    <property type="project" value="UniProtKB-SubCell"/>
</dbReference>
<keyword evidence="8" id="KW-0210">Decarboxylase</keyword>
<comment type="pathway">
    <text evidence="3">Nucleotide-sugar biosynthesis; UDP-alpha-D-xylose biosynthesis; UDP-alpha-D-xylose from UDP-alpha-D-glucuronate: step 1/1.</text>
</comment>
<dbReference type="PROSITE" id="PS51257">
    <property type="entry name" value="PROKAR_LIPOPROTEIN"/>
    <property type="match status" value="1"/>
</dbReference>
<reference evidence="22" key="3">
    <citation type="submission" date="2025-09" db="UniProtKB">
        <authorList>
            <consortium name="Ensembl"/>
        </authorList>
    </citation>
    <scope>IDENTIFICATION</scope>
</reference>
<dbReference type="GO" id="GO:1902494">
    <property type="term" value="C:catalytic complex"/>
    <property type="evidence" value="ECO:0007669"/>
    <property type="project" value="Ensembl"/>
</dbReference>
<evidence type="ECO:0000256" key="9">
    <source>
        <dbReference type="ARBA" id="ARBA00022968"/>
    </source>
</evidence>
<dbReference type="OrthoDB" id="331544at2759"/>
<keyword evidence="19" id="KW-0732">Signal</keyword>
<dbReference type="Pfam" id="PF16363">
    <property type="entry name" value="GDP_Man_Dehyd"/>
    <property type="match status" value="1"/>
</dbReference>
<evidence type="ECO:0000256" key="10">
    <source>
        <dbReference type="ARBA" id="ARBA00022989"/>
    </source>
</evidence>
<comment type="similarity">
    <text evidence="4">Belongs to the NAD(P)-dependent epimerase/dehydratase family. UDP-glucuronic acid decarboxylase subfamily.</text>
</comment>
<evidence type="ECO:0000256" key="3">
    <source>
        <dbReference type="ARBA" id="ARBA00005100"/>
    </source>
</evidence>
<evidence type="ECO:0000256" key="4">
    <source>
        <dbReference type="ARBA" id="ARBA00007505"/>
    </source>
</evidence>
<name>A0A670J2U0_PODMU</name>
<evidence type="ECO:0000256" key="1">
    <source>
        <dbReference type="ARBA" id="ARBA00001911"/>
    </source>
</evidence>
<evidence type="ECO:0000256" key="16">
    <source>
        <dbReference type="ARBA" id="ARBA00031585"/>
    </source>
</evidence>
<dbReference type="OMA" id="KYPKVKY"/>
<feature type="transmembrane region" description="Helical" evidence="18">
    <location>
        <begin position="83"/>
        <end position="101"/>
    </location>
</feature>
<dbReference type="InterPro" id="IPR021761">
    <property type="entry name" value="UXS1_N"/>
</dbReference>
<dbReference type="GO" id="GO:0048040">
    <property type="term" value="F:UDP-glucuronate decarboxylase activity"/>
    <property type="evidence" value="ECO:0007669"/>
    <property type="project" value="UniProtKB-EC"/>
</dbReference>
<dbReference type="EC" id="4.1.1.35" evidence="5"/>
<keyword evidence="15" id="KW-0456">Lyase</keyword>
<feature type="domain" description="UDP-glucuronate decarboxylase N-terminal" evidence="20">
    <location>
        <begin position="67"/>
        <end position="141"/>
    </location>
</feature>
<dbReference type="InterPro" id="IPR036291">
    <property type="entry name" value="NAD(P)-bd_dom_sf"/>
</dbReference>